<dbReference type="EMBL" id="BDQM01000028">
    <property type="protein sequence ID" value="GAW97251.1"/>
    <property type="molecule type" value="Genomic_DNA"/>
</dbReference>
<keyword evidence="2" id="KW-1185">Reference proteome</keyword>
<comment type="caution">
    <text evidence="1">The sequence shown here is derived from an EMBL/GenBank/DDBJ whole genome shotgun (WGS) entry which is preliminary data.</text>
</comment>
<evidence type="ECO:0000313" key="2">
    <source>
        <dbReference type="Proteomes" id="UP000197068"/>
    </source>
</evidence>
<dbReference type="RefSeq" id="WP_057179507.1">
    <property type="nucleotide sequence ID" value="NZ_BDQM01000028.1"/>
</dbReference>
<organism evidence="1 2">
    <name type="scientific">Colwellia marinimaniae</name>
    <dbReference type="NCBI Taxonomy" id="1513592"/>
    <lineage>
        <taxon>Bacteria</taxon>
        <taxon>Pseudomonadati</taxon>
        <taxon>Pseudomonadota</taxon>
        <taxon>Gammaproteobacteria</taxon>
        <taxon>Alteromonadales</taxon>
        <taxon>Colwelliaceae</taxon>
        <taxon>Colwellia</taxon>
    </lineage>
</organism>
<dbReference type="EC" id="3.4.13.19" evidence="1"/>
<protein>
    <submittedName>
        <fullName evidence="1">Peptidase M19</fullName>
        <ecNumber evidence="1">3.4.13.19</ecNumber>
    </submittedName>
</protein>
<evidence type="ECO:0000313" key="1">
    <source>
        <dbReference type="EMBL" id="GAW97251.1"/>
    </source>
</evidence>
<keyword evidence="1" id="KW-0645">Protease</keyword>
<dbReference type="Proteomes" id="UP000197068">
    <property type="component" value="Unassembled WGS sequence"/>
</dbReference>
<sequence length="97" mass="11039">MSSLLACSSVIKKVSVSKEKRLYIDGLSFIPSDLNDVKAAKIDAFIADISAIEEVKRPDGSLNYKRTNLRGKTLKFLKVRRCFIRDDEKAAWYMDVH</sequence>
<keyword evidence="1" id="KW-0224">Dipeptidase</keyword>
<reference evidence="1 2" key="1">
    <citation type="submission" date="2017-06" db="EMBL/GenBank/DDBJ databases">
        <title>Whole Genome Sequences of Colwellia marinimaniae MTCD1.</title>
        <authorList>
            <person name="Kusumoto H."/>
            <person name="Inoue M."/>
            <person name="Tanikawa K."/>
            <person name="Maeji H."/>
            <person name="Cameron J.H."/>
            <person name="Bartlett D.H."/>
        </authorList>
    </citation>
    <scope>NUCLEOTIDE SEQUENCE [LARGE SCALE GENOMIC DNA]</scope>
    <source>
        <strain evidence="1 2">MTCD1</strain>
    </source>
</reference>
<dbReference type="GO" id="GO:0016805">
    <property type="term" value="F:dipeptidase activity"/>
    <property type="evidence" value="ECO:0007669"/>
    <property type="project" value="UniProtKB-KW"/>
</dbReference>
<proteinExistence type="predicted"/>
<accession>A0ABQ0MXZ6</accession>
<keyword evidence="1" id="KW-0378">Hydrolase</keyword>
<name>A0ABQ0MXZ6_9GAMM</name>
<gene>
    <name evidence="1" type="ORF">MTCD1_02877</name>
</gene>